<evidence type="ECO:0000256" key="1">
    <source>
        <dbReference type="ARBA" id="ARBA00004141"/>
    </source>
</evidence>
<dbReference type="GO" id="GO:0007189">
    <property type="term" value="P:adenylate cyclase-activating G protein-coupled receptor signaling pathway"/>
    <property type="evidence" value="ECO:0007669"/>
    <property type="project" value="TreeGrafter"/>
</dbReference>
<dbReference type="GO" id="GO:0004930">
    <property type="term" value="F:G protein-coupled receptor activity"/>
    <property type="evidence" value="ECO:0007669"/>
    <property type="project" value="TreeGrafter"/>
</dbReference>
<dbReference type="InterPro" id="IPR017981">
    <property type="entry name" value="GPCR_2-like_7TM"/>
</dbReference>
<evidence type="ECO:0000313" key="8">
    <source>
        <dbReference type="EMBL" id="KXS22257.1"/>
    </source>
</evidence>
<dbReference type="EMBL" id="KQ965731">
    <property type="protein sequence ID" value="KXS22257.1"/>
    <property type="molecule type" value="Genomic_DNA"/>
</dbReference>
<dbReference type="PROSITE" id="PS50261">
    <property type="entry name" value="G_PROTEIN_RECEP_F2_4"/>
    <property type="match status" value="1"/>
</dbReference>
<evidence type="ECO:0000256" key="3">
    <source>
        <dbReference type="ARBA" id="ARBA00022989"/>
    </source>
</evidence>
<feature type="transmembrane region" description="Helical" evidence="6">
    <location>
        <begin position="119"/>
        <end position="141"/>
    </location>
</feature>
<feature type="domain" description="G-protein coupled receptors family 2 profile 2" evidence="7">
    <location>
        <begin position="12"/>
        <end position="288"/>
    </location>
</feature>
<keyword evidence="4 6" id="KW-0472">Membrane</keyword>
<keyword evidence="3 6" id="KW-1133">Transmembrane helix</keyword>
<dbReference type="OrthoDB" id="2122879at2759"/>
<feature type="region of interest" description="Disordered" evidence="5">
    <location>
        <begin position="295"/>
        <end position="318"/>
    </location>
</feature>
<sequence length="370" mass="40804">MPPLTDDQIDSVAIVSRVCAALGIFGGCIPLCIDYYLYPKHRSAANRLVYSLNIAYLISGSAYFISRWGPANRVLCEIQGFLINTSNMAGYLTALLIGVNIALVFFHKGVKSPGQLSPISTYQISAAWTISTLVSIPFVWISDSFGLDSYRDTAQWCWFVDDRFRMGVMYYPLWIVMFVVFVVCGLAQTVLWRRQEQITSDLDRGVSMGPLARTFAAMRSQTNAALALYVQKLVLHLMVFFITWIPPTINRMHNMADKENPIMVLFVLQSIFATSRGFWNGLVYFYTTTRLGFSEGSSKSETNSHRSGSIQYTSKKGATAPQRDASIVASASFGAGGRSPSVAKPIVPIRSPSENAAKVKDTSGAGVWLG</sequence>
<feature type="transmembrane region" description="Helical" evidence="6">
    <location>
        <begin position="226"/>
        <end position="245"/>
    </location>
</feature>
<dbReference type="PRINTS" id="PR02001">
    <property type="entry name" value="GCR1CAMPR"/>
</dbReference>
<feature type="transmembrane region" description="Helical" evidence="6">
    <location>
        <begin position="88"/>
        <end position="107"/>
    </location>
</feature>
<dbReference type="AlphaFoldDB" id="A0A139AZX0"/>
<feature type="transmembrane region" description="Helical" evidence="6">
    <location>
        <begin position="171"/>
        <end position="192"/>
    </location>
</feature>
<dbReference type="GO" id="GO:0005886">
    <property type="term" value="C:plasma membrane"/>
    <property type="evidence" value="ECO:0007669"/>
    <property type="project" value="TreeGrafter"/>
</dbReference>
<dbReference type="PANTHER" id="PTHR23112:SF0">
    <property type="entry name" value="TRANSMEMBRANE PROTEIN 116"/>
    <property type="match status" value="1"/>
</dbReference>
<evidence type="ECO:0000256" key="2">
    <source>
        <dbReference type="ARBA" id="ARBA00022692"/>
    </source>
</evidence>
<evidence type="ECO:0000256" key="6">
    <source>
        <dbReference type="SAM" id="Phobius"/>
    </source>
</evidence>
<evidence type="ECO:0000259" key="7">
    <source>
        <dbReference type="PROSITE" id="PS50261"/>
    </source>
</evidence>
<dbReference type="SUPFAM" id="SSF81321">
    <property type="entry name" value="Family A G protein-coupled receptor-like"/>
    <property type="match status" value="1"/>
</dbReference>
<accession>A0A139AZX0</accession>
<feature type="transmembrane region" description="Helical" evidence="6">
    <location>
        <begin position="48"/>
        <end position="68"/>
    </location>
</feature>
<name>A0A139AZX0_GONPJ</name>
<organism evidence="8 9">
    <name type="scientific">Gonapodya prolifera (strain JEL478)</name>
    <name type="common">Monoblepharis prolifera</name>
    <dbReference type="NCBI Taxonomy" id="1344416"/>
    <lineage>
        <taxon>Eukaryota</taxon>
        <taxon>Fungi</taxon>
        <taxon>Fungi incertae sedis</taxon>
        <taxon>Chytridiomycota</taxon>
        <taxon>Chytridiomycota incertae sedis</taxon>
        <taxon>Monoblepharidomycetes</taxon>
        <taxon>Monoblepharidales</taxon>
        <taxon>Gonapodyaceae</taxon>
        <taxon>Gonapodya</taxon>
    </lineage>
</organism>
<feature type="compositionally biased region" description="Polar residues" evidence="5">
    <location>
        <begin position="295"/>
        <end position="316"/>
    </location>
</feature>
<evidence type="ECO:0000313" key="9">
    <source>
        <dbReference type="Proteomes" id="UP000070544"/>
    </source>
</evidence>
<comment type="subcellular location">
    <subcellularLocation>
        <location evidence="1">Membrane</location>
        <topology evidence="1">Multi-pass membrane protein</topology>
    </subcellularLocation>
</comment>
<proteinExistence type="predicted"/>
<reference evidence="8 9" key="1">
    <citation type="journal article" date="2015" name="Genome Biol. Evol.">
        <title>Phylogenomic analyses indicate that early fungi evolved digesting cell walls of algal ancestors of land plants.</title>
        <authorList>
            <person name="Chang Y."/>
            <person name="Wang S."/>
            <person name="Sekimoto S."/>
            <person name="Aerts A.L."/>
            <person name="Choi C."/>
            <person name="Clum A."/>
            <person name="LaButti K.M."/>
            <person name="Lindquist E.A."/>
            <person name="Yee Ngan C."/>
            <person name="Ohm R.A."/>
            <person name="Salamov A.A."/>
            <person name="Grigoriev I.V."/>
            <person name="Spatafora J.W."/>
            <person name="Berbee M.L."/>
        </authorList>
    </citation>
    <scope>NUCLEOTIDE SEQUENCE [LARGE SCALE GENOMIC DNA]</scope>
    <source>
        <strain evidence="8 9">JEL478</strain>
    </source>
</reference>
<feature type="transmembrane region" description="Helical" evidence="6">
    <location>
        <begin position="265"/>
        <end position="286"/>
    </location>
</feature>
<dbReference type="Proteomes" id="UP000070544">
    <property type="component" value="Unassembled WGS sequence"/>
</dbReference>
<dbReference type="InterPro" id="IPR022343">
    <property type="entry name" value="GCR1-cAMP_receptor"/>
</dbReference>
<evidence type="ECO:0000256" key="4">
    <source>
        <dbReference type="ARBA" id="ARBA00023136"/>
    </source>
</evidence>
<dbReference type="GO" id="GO:0007166">
    <property type="term" value="P:cell surface receptor signaling pathway"/>
    <property type="evidence" value="ECO:0007669"/>
    <property type="project" value="InterPro"/>
</dbReference>
<keyword evidence="2 6" id="KW-0812">Transmembrane</keyword>
<protein>
    <recommendedName>
        <fullName evidence="7">G-protein coupled receptors family 2 profile 2 domain-containing protein</fullName>
    </recommendedName>
</protein>
<dbReference type="Gene3D" id="1.20.1070.10">
    <property type="entry name" value="Rhodopsin 7-helix transmembrane proteins"/>
    <property type="match status" value="1"/>
</dbReference>
<keyword evidence="9" id="KW-1185">Reference proteome</keyword>
<dbReference type="OMA" id="QVFMQGD"/>
<gene>
    <name evidence="8" type="ORF">M427DRAFT_168124</name>
</gene>
<evidence type="ECO:0000256" key="5">
    <source>
        <dbReference type="SAM" id="MobiDB-lite"/>
    </source>
</evidence>
<dbReference type="PANTHER" id="PTHR23112">
    <property type="entry name" value="G PROTEIN-COUPLED RECEPTOR 157-RELATED"/>
    <property type="match status" value="1"/>
</dbReference>
<dbReference type="STRING" id="1344416.A0A139AZX0"/>
<feature type="transmembrane region" description="Helical" evidence="6">
    <location>
        <begin position="12"/>
        <end position="36"/>
    </location>
</feature>